<sequence>MLRAAAASALLALVPWPVAGVEEEGVAARAVVPVFDAGVVVEMLIGLALVVGLILALGWLVRRFGSLPGGGKGVVKVLGGVSLGARERVVLLEVEKTRLLVGVAPGRVQTLHVLEGTGSVPDSEAFSAHLEAQCREREQ</sequence>
<reference evidence="8 10" key="1">
    <citation type="submission" date="2017-02" db="EMBL/GenBank/DDBJ databases">
        <title>Novel co-symbiosis in the unique lucinid bivalve Phacoides pectinatus.</title>
        <authorList>
            <person name="Lim S.J."/>
            <person name="Davis B.G."/>
            <person name="Gill D.E."/>
            <person name="Engel A.S."/>
            <person name="Anderson L.C."/>
            <person name="Campbell B.J."/>
        </authorList>
    </citation>
    <scope>NUCLEOTIDE SEQUENCE [LARGE SCALE GENOMIC DNA]</scope>
    <source>
        <strain evidence="8">LUC13016_P6</strain>
    </source>
</reference>
<keyword evidence="8" id="KW-0969">Cilium</keyword>
<dbReference type="NCBIfam" id="TIGR03500">
    <property type="entry name" value="FliO_TIGR"/>
    <property type="match status" value="1"/>
</dbReference>
<keyword evidence="3 7" id="KW-1133">Transmembrane helix</keyword>
<gene>
    <name evidence="9" type="primary">fliO</name>
    <name evidence="8" type="ORF">B0D84_03935</name>
    <name evidence="9" type="ORF">C3L24_13725</name>
</gene>
<evidence type="ECO:0000256" key="6">
    <source>
        <dbReference type="ARBA" id="ARBA00037937"/>
    </source>
</evidence>
<keyword evidence="1 7" id="KW-1003">Cell membrane</keyword>
<dbReference type="GO" id="GO:0009425">
    <property type="term" value="C:bacterial-type flagellum basal body"/>
    <property type="evidence" value="ECO:0007669"/>
    <property type="project" value="UniProtKB-SubCell"/>
</dbReference>
<evidence type="ECO:0000313" key="9">
    <source>
        <dbReference type="EMBL" id="PUD97914.1"/>
    </source>
</evidence>
<comment type="subcellular location">
    <subcellularLocation>
        <location evidence="7">Cell membrane</location>
    </subcellularLocation>
    <subcellularLocation>
        <location evidence="7">Bacterial flagellum basal body</location>
    </subcellularLocation>
</comment>
<evidence type="ECO:0000313" key="11">
    <source>
        <dbReference type="Proteomes" id="UP000250928"/>
    </source>
</evidence>
<dbReference type="PANTHER" id="PTHR38766">
    <property type="entry name" value="FLAGELLAR PROTEIN FLIO"/>
    <property type="match status" value="1"/>
</dbReference>
<keyword evidence="5 7" id="KW-0975">Bacterial flagellum</keyword>
<evidence type="ECO:0000313" key="10">
    <source>
        <dbReference type="Proteomes" id="UP000243361"/>
    </source>
</evidence>
<dbReference type="GO" id="GO:0044781">
    <property type="term" value="P:bacterial-type flagellum organization"/>
    <property type="evidence" value="ECO:0007669"/>
    <property type="project" value="UniProtKB-UniRule"/>
</dbReference>
<evidence type="ECO:0000256" key="7">
    <source>
        <dbReference type="RuleBase" id="RU362064"/>
    </source>
</evidence>
<dbReference type="Proteomes" id="UP000243361">
    <property type="component" value="Unassembled WGS sequence"/>
</dbReference>
<keyword evidence="2 7" id="KW-0812">Transmembrane</keyword>
<protein>
    <recommendedName>
        <fullName evidence="7">Flagellar protein</fullName>
    </recommendedName>
</protein>
<keyword evidence="8" id="KW-0966">Cell projection</keyword>
<keyword evidence="10" id="KW-1185">Reference proteome</keyword>
<dbReference type="GO" id="GO:0005886">
    <property type="term" value="C:plasma membrane"/>
    <property type="evidence" value="ECO:0007669"/>
    <property type="project" value="UniProtKB-SubCell"/>
</dbReference>
<evidence type="ECO:0000256" key="3">
    <source>
        <dbReference type="ARBA" id="ARBA00022989"/>
    </source>
</evidence>
<feature type="transmembrane region" description="Helical" evidence="7">
    <location>
        <begin position="44"/>
        <end position="61"/>
    </location>
</feature>
<evidence type="ECO:0000256" key="2">
    <source>
        <dbReference type="ARBA" id="ARBA00022692"/>
    </source>
</evidence>
<evidence type="ECO:0000256" key="1">
    <source>
        <dbReference type="ARBA" id="ARBA00022475"/>
    </source>
</evidence>
<organism evidence="8 10">
    <name type="scientific">Candidatus Sedimenticola endophacoides</name>
    <dbReference type="NCBI Taxonomy" id="2548426"/>
    <lineage>
        <taxon>Bacteria</taxon>
        <taxon>Pseudomonadati</taxon>
        <taxon>Pseudomonadota</taxon>
        <taxon>Gammaproteobacteria</taxon>
        <taxon>Chromatiales</taxon>
        <taxon>Sedimenticolaceae</taxon>
        <taxon>Sedimenticola</taxon>
    </lineage>
</organism>
<evidence type="ECO:0000313" key="8">
    <source>
        <dbReference type="EMBL" id="OQX34023.1"/>
    </source>
</evidence>
<keyword evidence="4 7" id="KW-0472">Membrane</keyword>
<name>A0A657PJI2_9GAMM</name>
<dbReference type="InterPro" id="IPR052205">
    <property type="entry name" value="FliO/MopB"/>
</dbReference>
<dbReference type="PANTHER" id="PTHR38766:SF1">
    <property type="entry name" value="FLAGELLAR PROTEIN FLIO"/>
    <property type="match status" value="1"/>
</dbReference>
<comment type="caution">
    <text evidence="8">The sequence shown here is derived from an EMBL/GenBank/DDBJ whole genome shotgun (WGS) entry which is preliminary data.</text>
</comment>
<evidence type="ECO:0000256" key="4">
    <source>
        <dbReference type="ARBA" id="ARBA00023136"/>
    </source>
</evidence>
<evidence type="ECO:0000256" key="5">
    <source>
        <dbReference type="ARBA" id="ARBA00023143"/>
    </source>
</evidence>
<dbReference type="EMBL" id="MUIE01000254">
    <property type="protein sequence ID" value="OQX34023.1"/>
    <property type="molecule type" value="Genomic_DNA"/>
</dbReference>
<reference evidence="9 11" key="2">
    <citation type="submission" date="2018-01" db="EMBL/GenBank/DDBJ databases">
        <title>Novel co-symbiosis in the lucinid bivalve Phacoides pectinatus.</title>
        <authorList>
            <person name="Lim S.J."/>
            <person name="Davis B.G."/>
            <person name="Gill D.E."/>
            <person name="Engel A.S."/>
            <person name="Anderson L.C."/>
            <person name="Campbell B.J."/>
        </authorList>
    </citation>
    <scope>NUCLEOTIDE SEQUENCE [LARGE SCALE GENOMIC DNA]</scope>
    <source>
        <strain evidence="9">N3_P5</strain>
    </source>
</reference>
<dbReference type="InterPro" id="IPR022781">
    <property type="entry name" value="Flagellar_biosynth_FliO"/>
</dbReference>
<keyword evidence="8" id="KW-0282">Flagellum</keyword>
<dbReference type="AlphaFoldDB" id="A0A657PJI2"/>
<dbReference type="Pfam" id="PF04347">
    <property type="entry name" value="FliO"/>
    <property type="match status" value="1"/>
</dbReference>
<dbReference type="EMBL" id="PQCO01000336">
    <property type="protein sequence ID" value="PUD97914.1"/>
    <property type="molecule type" value="Genomic_DNA"/>
</dbReference>
<dbReference type="Proteomes" id="UP000250928">
    <property type="component" value="Unassembled WGS sequence"/>
</dbReference>
<accession>A0A657PJI2</accession>
<proteinExistence type="inferred from homology"/>
<comment type="similarity">
    <text evidence="6 7">Belongs to the FliO/MopB family.</text>
</comment>